<comment type="caution">
    <text evidence="9">The sequence shown here is derived from an EMBL/GenBank/DDBJ whole genome shotgun (WGS) entry which is preliminary data.</text>
</comment>
<evidence type="ECO:0000256" key="3">
    <source>
        <dbReference type="ARBA" id="ARBA00022692"/>
    </source>
</evidence>
<evidence type="ECO:0000256" key="4">
    <source>
        <dbReference type="ARBA" id="ARBA00022801"/>
    </source>
</evidence>
<dbReference type="GO" id="GO:0016020">
    <property type="term" value="C:membrane"/>
    <property type="evidence" value="ECO:0007669"/>
    <property type="project" value="UniProtKB-SubCell"/>
</dbReference>
<dbReference type="PANTHER" id="PTHR43731">
    <property type="entry name" value="RHOMBOID PROTEASE"/>
    <property type="match status" value="1"/>
</dbReference>
<name>A0A0A2TRM4_9BACI</name>
<dbReference type="Pfam" id="PF01694">
    <property type="entry name" value="Rhomboid"/>
    <property type="match status" value="1"/>
</dbReference>
<evidence type="ECO:0000256" key="1">
    <source>
        <dbReference type="ARBA" id="ARBA00004141"/>
    </source>
</evidence>
<evidence type="ECO:0000259" key="8">
    <source>
        <dbReference type="Pfam" id="PF01694"/>
    </source>
</evidence>
<organism evidence="9 10">
    <name type="scientific">Pontibacillus yanchengensis Y32</name>
    <dbReference type="NCBI Taxonomy" id="1385514"/>
    <lineage>
        <taxon>Bacteria</taxon>
        <taxon>Bacillati</taxon>
        <taxon>Bacillota</taxon>
        <taxon>Bacilli</taxon>
        <taxon>Bacillales</taxon>
        <taxon>Bacillaceae</taxon>
        <taxon>Pontibacillus</taxon>
    </lineage>
</organism>
<keyword evidence="6 7" id="KW-0472">Membrane</keyword>
<feature type="transmembrane region" description="Helical" evidence="7">
    <location>
        <begin position="233"/>
        <end position="252"/>
    </location>
</feature>
<comment type="similarity">
    <text evidence="2">Belongs to the peptidase S54 family.</text>
</comment>
<feature type="transmembrane region" description="Helical" evidence="7">
    <location>
        <begin position="66"/>
        <end position="86"/>
    </location>
</feature>
<dbReference type="RefSeq" id="WP_036821610.1">
    <property type="nucleotide sequence ID" value="NZ_AVBF01000044.1"/>
</dbReference>
<dbReference type="STRING" id="1385514.N782_15850"/>
<evidence type="ECO:0000256" key="2">
    <source>
        <dbReference type="ARBA" id="ARBA00009045"/>
    </source>
</evidence>
<feature type="transmembrane region" description="Helical" evidence="7">
    <location>
        <begin position="175"/>
        <end position="194"/>
    </location>
</feature>
<dbReference type="PANTHER" id="PTHR43731:SF14">
    <property type="entry name" value="PRESENILIN-ASSOCIATED RHOMBOID-LIKE PROTEIN, MITOCHONDRIAL"/>
    <property type="match status" value="1"/>
</dbReference>
<keyword evidence="5 7" id="KW-1133">Transmembrane helix</keyword>
<evidence type="ECO:0000313" key="10">
    <source>
        <dbReference type="Proteomes" id="UP000030147"/>
    </source>
</evidence>
<dbReference type="GO" id="GO:0004252">
    <property type="term" value="F:serine-type endopeptidase activity"/>
    <property type="evidence" value="ECO:0007669"/>
    <property type="project" value="InterPro"/>
</dbReference>
<dbReference type="AlphaFoldDB" id="A0A0A2TRM4"/>
<keyword evidence="3 7" id="KW-0812">Transmembrane</keyword>
<dbReference type="eggNOG" id="COG0705">
    <property type="taxonomic scope" value="Bacteria"/>
</dbReference>
<protein>
    <submittedName>
        <fullName evidence="9">Peptidase S54</fullName>
    </submittedName>
</protein>
<reference evidence="9 10" key="1">
    <citation type="journal article" date="2015" name="Stand. Genomic Sci.">
        <title>High quality draft genome sequence of the moderately halophilic bacterium Pontibacillus yanchengensis Y32(T) and comparison among Pontibacillus genomes.</title>
        <authorList>
            <person name="Huang J."/>
            <person name="Qiao Z.X."/>
            <person name="Tang J.W."/>
            <person name="Wang G."/>
        </authorList>
    </citation>
    <scope>NUCLEOTIDE SEQUENCE [LARGE SCALE GENOMIC DNA]</scope>
    <source>
        <strain evidence="9 10">Y32</strain>
    </source>
</reference>
<evidence type="ECO:0000256" key="5">
    <source>
        <dbReference type="ARBA" id="ARBA00022989"/>
    </source>
</evidence>
<sequence>MFFRTESFQQFIRSYPIITFLIGLHLFLWLMTDFLGLPIFTQLERTALGVNQYIAQGEYWRLVTPIFFHAGFTHALFNSFSLVLFGPALEQMLGKTKFIVAYLGSGIIGNVGTYLFGPDIYAHLGASGAIFGLFGIYLYMIYARKDLIDQANAQVVLTIAVIGVIMTIIRPGINVYGHMFGLLGGVLLAPIVLARARPYSPYRNAPTRKSYTDTDIGFDPNRWNKRRLPWRKFLPKLLWGGLIILVLLGLLARLV</sequence>
<feature type="transmembrane region" description="Helical" evidence="7">
    <location>
        <begin position="98"/>
        <end position="116"/>
    </location>
</feature>
<evidence type="ECO:0000313" key="9">
    <source>
        <dbReference type="EMBL" id="KGP71890.1"/>
    </source>
</evidence>
<dbReference type="OrthoDB" id="9813074at2"/>
<dbReference type="InterPro" id="IPR050925">
    <property type="entry name" value="Rhomboid_protease_S54"/>
</dbReference>
<feature type="domain" description="Peptidase S54 rhomboid" evidence="8">
    <location>
        <begin position="57"/>
        <end position="194"/>
    </location>
</feature>
<evidence type="ECO:0000256" key="7">
    <source>
        <dbReference type="SAM" id="Phobius"/>
    </source>
</evidence>
<dbReference type="Gene3D" id="1.20.1540.10">
    <property type="entry name" value="Rhomboid-like"/>
    <property type="match status" value="1"/>
</dbReference>
<dbReference type="SUPFAM" id="SSF144091">
    <property type="entry name" value="Rhomboid-like"/>
    <property type="match status" value="1"/>
</dbReference>
<proteinExistence type="inferred from homology"/>
<keyword evidence="4" id="KW-0378">Hydrolase</keyword>
<feature type="transmembrane region" description="Helical" evidence="7">
    <location>
        <begin position="151"/>
        <end position="169"/>
    </location>
</feature>
<dbReference type="InterPro" id="IPR035952">
    <property type="entry name" value="Rhomboid-like_sf"/>
</dbReference>
<dbReference type="EMBL" id="AVBF01000044">
    <property type="protein sequence ID" value="KGP71890.1"/>
    <property type="molecule type" value="Genomic_DNA"/>
</dbReference>
<dbReference type="Proteomes" id="UP000030147">
    <property type="component" value="Unassembled WGS sequence"/>
</dbReference>
<accession>A0A0A2TRM4</accession>
<gene>
    <name evidence="9" type="ORF">N782_15850</name>
</gene>
<dbReference type="InterPro" id="IPR022764">
    <property type="entry name" value="Peptidase_S54_rhomboid_dom"/>
</dbReference>
<keyword evidence="10" id="KW-1185">Reference proteome</keyword>
<feature type="transmembrane region" description="Helical" evidence="7">
    <location>
        <begin position="122"/>
        <end position="139"/>
    </location>
</feature>
<comment type="subcellular location">
    <subcellularLocation>
        <location evidence="1">Membrane</location>
        <topology evidence="1">Multi-pass membrane protein</topology>
    </subcellularLocation>
</comment>
<evidence type="ECO:0000256" key="6">
    <source>
        <dbReference type="ARBA" id="ARBA00023136"/>
    </source>
</evidence>